<dbReference type="EMBL" id="SHBL01000001">
    <property type="protein sequence ID" value="RZO25001.1"/>
    <property type="molecule type" value="Genomic_DNA"/>
</dbReference>
<feature type="domain" description="Gcp-like" evidence="1">
    <location>
        <begin position="52"/>
        <end position="122"/>
    </location>
</feature>
<name>A0A520MUV1_9GAMM</name>
<dbReference type="InterPro" id="IPR000905">
    <property type="entry name" value="Gcp-like_dom"/>
</dbReference>
<dbReference type="AlphaFoldDB" id="A0A520MUV1"/>
<evidence type="ECO:0000313" key="3">
    <source>
        <dbReference type="Proteomes" id="UP000320146"/>
    </source>
</evidence>
<gene>
    <name evidence="2" type="ORF">EVA99_00150</name>
</gene>
<organism evidence="2 3">
    <name type="scientific">SAR86 cluster bacterium</name>
    <dbReference type="NCBI Taxonomy" id="2030880"/>
    <lineage>
        <taxon>Bacteria</taxon>
        <taxon>Pseudomonadati</taxon>
        <taxon>Pseudomonadota</taxon>
        <taxon>Gammaproteobacteria</taxon>
        <taxon>SAR86 cluster</taxon>
    </lineage>
</organism>
<evidence type="ECO:0000313" key="2">
    <source>
        <dbReference type="EMBL" id="RZO25001.1"/>
    </source>
</evidence>
<reference evidence="2 3" key="1">
    <citation type="submission" date="2019-02" db="EMBL/GenBank/DDBJ databases">
        <title>Prokaryotic population dynamics and viral predation in marine succession experiment using metagenomics: the confinement effect.</title>
        <authorList>
            <person name="Haro-Moreno J.M."/>
            <person name="Rodriguez-Valera F."/>
            <person name="Lopez-Perez M."/>
        </authorList>
    </citation>
    <scope>NUCLEOTIDE SEQUENCE [LARGE SCALE GENOMIC DNA]</scope>
    <source>
        <strain evidence="2">MED-G166</strain>
    </source>
</reference>
<dbReference type="InterPro" id="IPR043129">
    <property type="entry name" value="ATPase_NBD"/>
</dbReference>
<proteinExistence type="predicted"/>
<comment type="caution">
    <text evidence="2">The sequence shown here is derived from an EMBL/GenBank/DDBJ whole genome shotgun (WGS) entry which is preliminary data.</text>
</comment>
<sequence length="194" mass="22534">MNALVLDLTSDMHFITLQYDGQSYKFLFKEEQIVKRNNWDKKIETLRETVPDFEFSKLDRMAYAAGPGSYTGARLAYTFLQTLELILEKEFYAFSNLSALNFNCPKKIPVIKGNKNDFFYRHEGKDFYCENAKNIPKGQYIGLKKDQLALGSLEEVESTAIPLNILNMLLKEDNHQLSSNYPNYIKELSYHKSQ</sequence>
<dbReference type="SUPFAM" id="SSF53067">
    <property type="entry name" value="Actin-like ATPase domain"/>
    <property type="match status" value="1"/>
</dbReference>
<dbReference type="Gene3D" id="3.30.420.40">
    <property type="match status" value="1"/>
</dbReference>
<accession>A0A520MUV1</accession>
<protein>
    <recommendedName>
        <fullName evidence="1">Gcp-like domain-containing protein</fullName>
    </recommendedName>
</protein>
<dbReference type="Proteomes" id="UP000320146">
    <property type="component" value="Unassembled WGS sequence"/>
</dbReference>
<evidence type="ECO:0000259" key="1">
    <source>
        <dbReference type="Pfam" id="PF00814"/>
    </source>
</evidence>
<dbReference type="Pfam" id="PF00814">
    <property type="entry name" value="TsaD"/>
    <property type="match status" value="1"/>
</dbReference>